<organism evidence="2 3">
    <name type="scientific">Cetobacterium somerae ATCC BAA-474</name>
    <dbReference type="NCBI Taxonomy" id="1319815"/>
    <lineage>
        <taxon>Bacteria</taxon>
        <taxon>Fusobacteriati</taxon>
        <taxon>Fusobacteriota</taxon>
        <taxon>Fusobacteriia</taxon>
        <taxon>Fusobacteriales</taxon>
        <taxon>Fusobacteriaceae</taxon>
        <taxon>Cetobacterium</taxon>
    </lineage>
</organism>
<protein>
    <recommendedName>
        <fullName evidence="4">MORN repeat protein</fullName>
    </recommendedName>
</protein>
<dbReference type="HOGENOM" id="CLU_902232_0_0_0"/>
<feature type="transmembrane region" description="Helical" evidence="1">
    <location>
        <begin position="51"/>
        <end position="71"/>
    </location>
</feature>
<evidence type="ECO:0000256" key="1">
    <source>
        <dbReference type="SAM" id="Phobius"/>
    </source>
</evidence>
<dbReference type="AlphaFoldDB" id="U7VCY7"/>
<accession>U7VCY7</accession>
<dbReference type="Gene3D" id="2.20.110.10">
    <property type="entry name" value="Histone H3 K4-specific methyltransferase SET7/9 N-terminal domain"/>
    <property type="match status" value="1"/>
</dbReference>
<name>U7VCY7_9FUSO</name>
<proteinExistence type="predicted"/>
<gene>
    <name evidence="2" type="ORF">HMPREF0202_00515</name>
</gene>
<keyword evidence="1" id="KW-1133">Transmembrane helix</keyword>
<sequence length="308" mass="36182">MKISNKKLIIGISIAIFIFLTSFTSKIKRREGYIGVYPSLNFKMSSNSTEGTLYVVLGMTLGPLAIPIYMVDRTSSFIYDTILFPIDTYRDYKASNGKFIEYYEEEFRVEWIGRGKIKPLYTDKKRLEYTLKNGKYVGEYYEYFENGSIKEFSNWKDGELDGVKKTYYSPKEIQTDEVWKDNQLLSLVYYDSTGKILYKILNDVPLNIFLKEEYEHLKDVTIVQVLKYDSPIVFDINGANSFGSGTWIKTQNFKNNRLVYEVMDTYDGDKRTGFKEVEYSENGDIIYEYVLSEEEENELYKKFYKSDN</sequence>
<evidence type="ECO:0000313" key="2">
    <source>
        <dbReference type="EMBL" id="ERT69587.1"/>
    </source>
</evidence>
<dbReference type="STRING" id="1319815.HMPREF0202_00515"/>
<evidence type="ECO:0000313" key="3">
    <source>
        <dbReference type="Proteomes" id="UP000017081"/>
    </source>
</evidence>
<dbReference type="Proteomes" id="UP000017081">
    <property type="component" value="Unassembled WGS sequence"/>
</dbReference>
<keyword evidence="3" id="KW-1185">Reference proteome</keyword>
<dbReference type="SUPFAM" id="SSF82185">
    <property type="entry name" value="Histone H3 K4-specific methyltransferase SET7/9 N-terminal domain"/>
    <property type="match status" value="1"/>
</dbReference>
<dbReference type="RefSeq" id="WP_023050062.1">
    <property type="nucleotide sequence ID" value="NZ_CP173060.2"/>
</dbReference>
<reference evidence="2 3" key="1">
    <citation type="submission" date="2013-08" db="EMBL/GenBank/DDBJ databases">
        <authorList>
            <person name="Weinstock G."/>
            <person name="Sodergren E."/>
            <person name="Wylie T."/>
            <person name="Fulton L."/>
            <person name="Fulton R."/>
            <person name="Fronick C."/>
            <person name="O'Laughlin M."/>
            <person name="Godfrey J."/>
            <person name="Miner T."/>
            <person name="Herter B."/>
            <person name="Appelbaum E."/>
            <person name="Cordes M."/>
            <person name="Lek S."/>
            <person name="Wollam A."/>
            <person name="Pepin K.H."/>
            <person name="Palsikar V.B."/>
            <person name="Mitreva M."/>
            <person name="Wilson R.K."/>
        </authorList>
    </citation>
    <scope>NUCLEOTIDE SEQUENCE [LARGE SCALE GENOMIC DNA]</scope>
    <source>
        <strain evidence="2 3">ATCC BAA-474</strain>
    </source>
</reference>
<comment type="caution">
    <text evidence="2">The sequence shown here is derived from an EMBL/GenBank/DDBJ whole genome shotgun (WGS) entry which is preliminary data.</text>
</comment>
<keyword evidence="1" id="KW-0472">Membrane</keyword>
<evidence type="ECO:0008006" key="4">
    <source>
        <dbReference type="Google" id="ProtNLM"/>
    </source>
</evidence>
<keyword evidence="1" id="KW-0812">Transmembrane</keyword>
<dbReference type="EMBL" id="AXZF01000018">
    <property type="protein sequence ID" value="ERT69587.1"/>
    <property type="molecule type" value="Genomic_DNA"/>
</dbReference>